<dbReference type="Pfam" id="PF07859">
    <property type="entry name" value="Abhydrolase_3"/>
    <property type="match status" value="1"/>
</dbReference>
<dbReference type="Gene3D" id="3.40.50.1820">
    <property type="entry name" value="alpha/beta hydrolase"/>
    <property type="match status" value="1"/>
</dbReference>
<name>A0A2T0R2H1_9ACTN</name>
<evidence type="ECO:0000259" key="2">
    <source>
        <dbReference type="Pfam" id="PF07859"/>
    </source>
</evidence>
<dbReference type="GO" id="GO:0016787">
    <property type="term" value="F:hydrolase activity"/>
    <property type="evidence" value="ECO:0007669"/>
    <property type="project" value="UniProtKB-KW"/>
</dbReference>
<dbReference type="Proteomes" id="UP000238083">
    <property type="component" value="Unassembled WGS sequence"/>
</dbReference>
<gene>
    <name evidence="3" type="ORF">CLV37_10771</name>
</gene>
<comment type="caution">
    <text evidence="3">The sequence shown here is derived from an EMBL/GenBank/DDBJ whole genome shotgun (WGS) entry which is preliminary data.</text>
</comment>
<dbReference type="PANTHER" id="PTHR48081:SF8">
    <property type="entry name" value="ALPHA_BETA HYDROLASE FOLD-3 DOMAIN-CONTAINING PROTEIN-RELATED"/>
    <property type="match status" value="1"/>
</dbReference>
<dbReference type="AlphaFoldDB" id="A0A2T0R2H1"/>
<accession>A0A2T0R2H1</accession>
<protein>
    <submittedName>
        <fullName evidence="3">Acetyl esterase/lipase</fullName>
    </submittedName>
</protein>
<keyword evidence="1" id="KW-0378">Hydrolase</keyword>
<feature type="domain" description="Alpha/beta hydrolase fold-3" evidence="2">
    <location>
        <begin position="98"/>
        <end position="307"/>
    </location>
</feature>
<evidence type="ECO:0000313" key="4">
    <source>
        <dbReference type="Proteomes" id="UP000238083"/>
    </source>
</evidence>
<reference evidence="3 4" key="1">
    <citation type="submission" date="2018-03" db="EMBL/GenBank/DDBJ databases">
        <title>Genomic Encyclopedia of Archaeal and Bacterial Type Strains, Phase II (KMG-II): from individual species to whole genera.</title>
        <authorList>
            <person name="Goeker M."/>
        </authorList>
    </citation>
    <scope>NUCLEOTIDE SEQUENCE [LARGE SCALE GENOMIC DNA]</scope>
    <source>
        <strain evidence="3 4">DSM 19711</strain>
    </source>
</reference>
<dbReference type="PANTHER" id="PTHR48081">
    <property type="entry name" value="AB HYDROLASE SUPERFAMILY PROTEIN C4A8.06C"/>
    <property type="match status" value="1"/>
</dbReference>
<sequence length="345" mass="37738">MDTMDELVDPALRQAAHFWRRWTPRTPVAYRRQVRAINALRILNTLSARPPRGGVGVTRERVHGDLRTSHHWTTRRDGTPMRLMVMRPAVARTEVTGVLWIHGGGYATGSPEQSRALAERLVAATDSVVVLPDYRLSVQMPYPAALHDCYDALIWLRDHAGELGVARDQLVVGGESAGGGLTAAVSLLTRDLGQVAIAFQVPLYPMLDDRPTESSRSSTAPVWNTVTNDTAWDLYLGPLRAHAKNGTGPPAYAAPARALDLSGLPPTLTFVGDLEPFYDEVVDYVRRLQEAGVPVLHRIFPGAFHGFDLVAPAAPTSQEARAFTLDGFRQFSATFRSEQPSSAAD</sequence>
<dbReference type="InterPro" id="IPR013094">
    <property type="entry name" value="AB_hydrolase_3"/>
</dbReference>
<dbReference type="InterPro" id="IPR029058">
    <property type="entry name" value="AB_hydrolase_fold"/>
</dbReference>
<dbReference type="InterPro" id="IPR050300">
    <property type="entry name" value="GDXG_lipolytic_enzyme"/>
</dbReference>
<dbReference type="SUPFAM" id="SSF53474">
    <property type="entry name" value="alpha/beta-Hydrolases"/>
    <property type="match status" value="1"/>
</dbReference>
<dbReference type="EMBL" id="PVZF01000007">
    <property type="protein sequence ID" value="PRY13953.1"/>
    <property type="molecule type" value="Genomic_DNA"/>
</dbReference>
<proteinExistence type="predicted"/>
<organism evidence="3 4">
    <name type="scientific">Kineococcus rhizosphaerae</name>
    <dbReference type="NCBI Taxonomy" id="559628"/>
    <lineage>
        <taxon>Bacteria</taxon>
        <taxon>Bacillati</taxon>
        <taxon>Actinomycetota</taxon>
        <taxon>Actinomycetes</taxon>
        <taxon>Kineosporiales</taxon>
        <taxon>Kineosporiaceae</taxon>
        <taxon>Kineococcus</taxon>
    </lineage>
</organism>
<evidence type="ECO:0000256" key="1">
    <source>
        <dbReference type="ARBA" id="ARBA00022801"/>
    </source>
</evidence>
<keyword evidence="4" id="KW-1185">Reference proteome</keyword>
<evidence type="ECO:0000313" key="3">
    <source>
        <dbReference type="EMBL" id="PRY13953.1"/>
    </source>
</evidence>